<evidence type="ECO:0000256" key="1">
    <source>
        <dbReference type="SAM" id="Phobius"/>
    </source>
</evidence>
<feature type="transmembrane region" description="Helical" evidence="1">
    <location>
        <begin position="22"/>
        <end position="42"/>
    </location>
</feature>
<gene>
    <name evidence="3" type="ORF">SAMN05421811_101430</name>
</gene>
<organism evidence="3 4">
    <name type="scientific">Nonomuraea wenchangensis</name>
    <dbReference type="NCBI Taxonomy" id="568860"/>
    <lineage>
        <taxon>Bacteria</taxon>
        <taxon>Bacillati</taxon>
        <taxon>Actinomycetota</taxon>
        <taxon>Actinomycetes</taxon>
        <taxon>Streptosporangiales</taxon>
        <taxon>Streptosporangiaceae</taxon>
        <taxon>Nonomuraea</taxon>
    </lineage>
</organism>
<evidence type="ECO:0000259" key="2">
    <source>
        <dbReference type="Pfam" id="PF10756"/>
    </source>
</evidence>
<evidence type="ECO:0000313" key="4">
    <source>
        <dbReference type="Proteomes" id="UP000199361"/>
    </source>
</evidence>
<dbReference type="AlphaFoldDB" id="A0A1H9ZKE7"/>
<protein>
    <submittedName>
        <fullName evidence="3">PH domain-containing protein</fullName>
    </submittedName>
</protein>
<dbReference type="Proteomes" id="UP000199361">
    <property type="component" value="Unassembled WGS sequence"/>
</dbReference>
<name>A0A1H9ZKE7_9ACTN</name>
<dbReference type="InterPro" id="IPR019692">
    <property type="entry name" value="CFP-6_PH"/>
</dbReference>
<dbReference type="OrthoDB" id="3824918at2"/>
<keyword evidence="1" id="KW-0472">Membrane</keyword>
<dbReference type="EMBL" id="FOHX01000001">
    <property type="protein sequence ID" value="SES81599.1"/>
    <property type="molecule type" value="Genomic_DNA"/>
</dbReference>
<accession>A0A1H9ZKE7</accession>
<reference evidence="3 4" key="1">
    <citation type="submission" date="2016-10" db="EMBL/GenBank/DDBJ databases">
        <authorList>
            <person name="de Groot N.N."/>
        </authorList>
    </citation>
    <scope>NUCLEOTIDE SEQUENCE [LARGE SCALE GENOMIC DNA]</scope>
    <source>
        <strain evidence="3 4">CGMCC 4.5598</strain>
    </source>
</reference>
<dbReference type="RefSeq" id="WP_091076121.1">
    <property type="nucleotide sequence ID" value="NZ_FOHX01000001.1"/>
</dbReference>
<feature type="transmembrane region" description="Helical" evidence="1">
    <location>
        <begin position="48"/>
        <end position="68"/>
    </location>
</feature>
<evidence type="ECO:0000313" key="3">
    <source>
        <dbReference type="EMBL" id="SES81599.1"/>
    </source>
</evidence>
<dbReference type="STRING" id="568860.SAMN05421811_101430"/>
<proteinExistence type="predicted"/>
<keyword evidence="1" id="KW-0812">Transmembrane</keyword>
<dbReference type="Pfam" id="PF10756">
    <property type="entry name" value="bPH_6"/>
    <property type="match status" value="1"/>
</dbReference>
<keyword evidence="4" id="KW-1185">Reference proteome</keyword>
<feature type="domain" description="Low molecular weight protein antigen 6 PH" evidence="2">
    <location>
        <begin position="70"/>
        <end position="138"/>
    </location>
</feature>
<keyword evidence="1" id="KW-1133">Transmembrane helix</keyword>
<sequence length="152" mass="16373">MSEPAVPPPSLPVTWRPRVPRMVAYGSAALVVAGAVIMAIFISEPFKLPDRIAIVAFGGAVAYVLHLLGRVRVDADEHGVTLVNAVRTHRYSWPEVLEVSMTPGEPWPRVDFSDGSTIGAMGIQGSEKDRAARAVAELTALIHERGEAPERP</sequence>